<reference evidence="2 3" key="2">
    <citation type="submission" date="2019-05" db="EMBL/GenBank/DDBJ databases">
        <authorList>
            <person name="Lianzixin W."/>
        </authorList>
    </citation>
    <scope>NUCLEOTIDE SEQUENCE [LARGE SCALE GENOMIC DNA]</scope>
    <source>
        <strain evidence="2 3">EC11</strain>
    </source>
</reference>
<evidence type="ECO:0000313" key="3">
    <source>
        <dbReference type="Proteomes" id="UP000817854"/>
    </source>
</evidence>
<name>A0ABX0IXC5_9FLAO</name>
<protein>
    <submittedName>
        <fullName evidence="2">LPS export ABC transporter periplasmic protein LptC</fullName>
    </submittedName>
</protein>
<dbReference type="InterPro" id="IPR026265">
    <property type="entry name" value="LptC"/>
</dbReference>
<comment type="caution">
    <text evidence="2">The sequence shown here is derived from an EMBL/GenBank/DDBJ whole genome shotgun (WGS) entry which is preliminary data.</text>
</comment>
<organism evidence="2 3">
    <name type="scientific">Flavobacterium jejuense</name>
    <dbReference type="NCBI Taxonomy" id="1544455"/>
    <lineage>
        <taxon>Bacteria</taxon>
        <taxon>Pseudomonadati</taxon>
        <taxon>Bacteroidota</taxon>
        <taxon>Flavobacteriia</taxon>
        <taxon>Flavobacteriales</taxon>
        <taxon>Flavobacteriaceae</taxon>
        <taxon>Flavobacterium</taxon>
    </lineage>
</organism>
<keyword evidence="1" id="KW-1133">Transmembrane helix</keyword>
<evidence type="ECO:0000313" key="2">
    <source>
        <dbReference type="EMBL" id="NHN27417.1"/>
    </source>
</evidence>
<evidence type="ECO:0000256" key="1">
    <source>
        <dbReference type="SAM" id="Phobius"/>
    </source>
</evidence>
<keyword evidence="1" id="KW-0472">Membrane</keyword>
<dbReference type="PROSITE" id="PS51257">
    <property type="entry name" value="PROKAR_LIPOPROTEIN"/>
    <property type="match status" value="1"/>
</dbReference>
<dbReference type="EMBL" id="VEVQ02000014">
    <property type="protein sequence ID" value="NHN27417.1"/>
    <property type="molecule type" value="Genomic_DNA"/>
</dbReference>
<keyword evidence="3" id="KW-1185">Reference proteome</keyword>
<feature type="transmembrane region" description="Helical" evidence="1">
    <location>
        <begin position="12"/>
        <end position="29"/>
    </location>
</feature>
<reference evidence="3" key="1">
    <citation type="submission" date="2019-05" db="EMBL/GenBank/DDBJ databases">
        <title>Flavobacterium profundi sp. nov., isolated from a deep-sea seamount.</title>
        <authorList>
            <person name="Zhang D.-C."/>
        </authorList>
    </citation>
    <scope>NUCLEOTIDE SEQUENCE [LARGE SCALE GENOMIC DNA]</scope>
    <source>
        <strain evidence="3">EC11</strain>
    </source>
</reference>
<accession>A0ABX0IXC5</accession>
<reference evidence="2 3" key="3">
    <citation type="submission" date="2020-02" db="EMBL/GenBank/DDBJ databases">
        <title>Flavobacterium profundi sp. nov., isolated from a deep-sea seamount.</title>
        <authorList>
            <person name="Zhang D.-C."/>
        </authorList>
    </citation>
    <scope>NUCLEOTIDE SEQUENCE [LARGE SCALE GENOMIC DNA]</scope>
    <source>
        <strain evidence="2 3">EC11</strain>
    </source>
</reference>
<dbReference type="NCBIfam" id="TIGR04409">
    <property type="entry name" value="LptC_YrbK"/>
    <property type="match status" value="1"/>
</dbReference>
<keyword evidence="1" id="KW-0812">Transmembrane</keyword>
<gene>
    <name evidence="2" type="primary">lptC</name>
    <name evidence="2" type="ORF">FIA58_017190</name>
</gene>
<dbReference type="Pfam" id="PF06835">
    <property type="entry name" value="LptC"/>
    <property type="match status" value="1"/>
</dbReference>
<dbReference type="Proteomes" id="UP000817854">
    <property type="component" value="Unassembled WGS sequence"/>
</dbReference>
<dbReference type="InterPro" id="IPR010664">
    <property type="entry name" value="LipoPS_assembly_LptC-rel"/>
</dbReference>
<sequence length="187" mass="21366">MNQKYRNSISNIVMILSVMTIFFSCEGSLKDVQKFNRSSFLPSGEADSINLKYTDSGRVKSILTSKKMLDYSNIENAFTEFPEGVVVTMFDENNNTTIIESNYAITYKKTDIIDLQGEVTITSYDGKKLETPQLYFDQKNEWFFTEKHFKYSDGTGGFLQGPGVDFSKDFKIFNMQTSNGEINNVEE</sequence>
<dbReference type="Gene3D" id="2.60.450.10">
    <property type="entry name" value="Lipopolysaccharide (LPS) transport protein A like domain"/>
    <property type="match status" value="1"/>
</dbReference>
<proteinExistence type="predicted"/>